<dbReference type="RefSeq" id="WP_188607867.1">
    <property type="nucleotide sequence ID" value="NZ_BMGG01000001.1"/>
</dbReference>
<dbReference type="Proteomes" id="UP000637002">
    <property type="component" value="Unassembled WGS sequence"/>
</dbReference>
<accession>A0A916TYX1</accession>
<name>A0A916TYX1_9HYPH</name>
<reference evidence="4" key="2">
    <citation type="submission" date="2020-09" db="EMBL/GenBank/DDBJ databases">
        <authorList>
            <person name="Sun Q."/>
            <person name="Zhou Y."/>
        </authorList>
    </citation>
    <scope>NUCLEOTIDE SEQUENCE</scope>
    <source>
        <strain evidence="4">CGMCC 1.12919</strain>
    </source>
</reference>
<gene>
    <name evidence="4" type="primary">rimI</name>
    <name evidence="4" type="ORF">GCM10010994_08970</name>
</gene>
<evidence type="ECO:0000313" key="4">
    <source>
        <dbReference type="EMBL" id="GGC52044.1"/>
    </source>
</evidence>
<evidence type="ECO:0000256" key="2">
    <source>
        <dbReference type="ARBA" id="ARBA00023315"/>
    </source>
</evidence>
<dbReference type="PANTHER" id="PTHR43420">
    <property type="entry name" value="ACETYLTRANSFERASE"/>
    <property type="match status" value="1"/>
</dbReference>
<dbReference type="AlphaFoldDB" id="A0A916TYX1"/>
<dbReference type="InterPro" id="IPR050680">
    <property type="entry name" value="YpeA/RimI_acetyltransf"/>
</dbReference>
<evidence type="ECO:0000313" key="5">
    <source>
        <dbReference type="Proteomes" id="UP000637002"/>
    </source>
</evidence>
<dbReference type="SUPFAM" id="SSF55729">
    <property type="entry name" value="Acyl-CoA N-acyltransferases (Nat)"/>
    <property type="match status" value="1"/>
</dbReference>
<dbReference type="Gene3D" id="3.40.630.30">
    <property type="match status" value="1"/>
</dbReference>
<dbReference type="EMBL" id="BMGG01000001">
    <property type="protein sequence ID" value="GGC52044.1"/>
    <property type="molecule type" value="Genomic_DNA"/>
</dbReference>
<keyword evidence="5" id="KW-1185">Reference proteome</keyword>
<evidence type="ECO:0000256" key="1">
    <source>
        <dbReference type="ARBA" id="ARBA00022679"/>
    </source>
</evidence>
<keyword evidence="1" id="KW-0808">Transferase</keyword>
<proteinExistence type="predicted"/>
<dbReference type="Pfam" id="PF00583">
    <property type="entry name" value="Acetyltransf_1"/>
    <property type="match status" value="1"/>
</dbReference>
<comment type="caution">
    <text evidence="4">The sequence shown here is derived from an EMBL/GenBank/DDBJ whole genome shotgun (WGS) entry which is preliminary data.</text>
</comment>
<evidence type="ECO:0000259" key="3">
    <source>
        <dbReference type="PROSITE" id="PS51186"/>
    </source>
</evidence>
<dbReference type="PROSITE" id="PS51186">
    <property type="entry name" value="GNAT"/>
    <property type="match status" value="1"/>
</dbReference>
<keyword evidence="2" id="KW-0012">Acyltransferase</keyword>
<sequence length="160" mass="17107">MKWPWHRDLTGRVGRLAPVDAAALASIHAEGFARPWGAADFEQMLTDPAVVADGVRAPGRVPPAGFVLSRRVLDEAEILTIAVARRCRGRGYGRALLVSHMPRLAALGVRTLHLEVEDGNEPALALYRSLGFGQVGQRGGYYARPDGTTAGALLMARALG</sequence>
<organism evidence="4 5">
    <name type="scientific">Chelatococcus reniformis</name>
    <dbReference type="NCBI Taxonomy" id="1494448"/>
    <lineage>
        <taxon>Bacteria</taxon>
        <taxon>Pseudomonadati</taxon>
        <taxon>Pseudomonadota</taxon>
        <taxon>Alphaproteobacteria</taxon>
        <taxon>Hyphomicrobiales</taxon>
        <taxon>Chelatococcaceae</taxon>
        <taxon>Chelatococcus</taxon>
    </lineage>
</organism>
<reference evidence="4" key="1">
    <citation type="journal article" date="2014" name="Int. J. Syst. Evol. Microbiol.">
        <title>Complete genome sequence of Corynebacterium casei LMG S-19264T (=DSM 44701T), isolated from a smear-ripened cheese.</title>
        <authorList>
            <consortium name="US DOE Joint Genome Institute (JGI-PGF)"/>
            <person name="Walter F."/>
            <person name="Albersmeier A."/>
            <person name="Kalinowski J."/>
            <person name="Ruckert C."/>
        </authorList>
    </citation>
    <scope>NUCLEOTIDE SEQUENCE</scope>
    <source>
        <strain evidence="4">CGMCC 1.12919</strain>
    </source>
</reference>
<dbReference type="InterPro" id="IPR000182">
    <property type="entry name" value="GNAT_dom"/>
</dbReference>
<feature type="domain" description="N-acetyltransferase" evidence="3">
    <location>
        <begin position="11"/>
        <end position="160"/>
    </location>
</feature>
<dbReference type="InterPro" id="IPR016181">
    <property type="entry name" value="Acyl_CoA_acyltransferase"/>
</dbReference>
<protein>
    <submittedName>
        <fullName evidence="4">Alanine acetyltransferase</fullName>
    </submittedName>
</protein>
<dbReference type="GO" id="GO:0016747">
    <property type="term" value="F:acyltransferase activity, transferring groups other than amino-acyl groups"/>
    <property type="evidence" value="ECO:0007669"/>
    <property type="project" value="InterPro"/>
</dbReference>
<dbReference type="PANTHER" id="PTHR43420:SF44">
    <property type="entry name" value="ACETYLTRANSFERASE YPEA"/>
    <property type="match status" value="1"/>
</dbReference>